<organism evidence="2 3">
    <name type="scientific">Kutzneria chonburiensis</name>
    <dbReference type="NCBI Taxonomy" id="1483604"/>
    <lineage>
        <taxon>Bacteria</taxon>
        <taxon>Bacillati</taxon>
        <taxon>Actinomycetota</taxon>
        <taxon>Actinomycetes</taxon>
        <taxon>Pseudonocardiales</taxon>
        <taxon>Pseudonocardiaceae</taxon>
        <taxon>Kutzneria</taxon>
    </lineage>
</organism>
<name>A0ABV6MM83_9PSEU</name>
<feature type="transmembrane region" description="Helical" evidence="1">
    <location>
        <begin position="54"/>
        <end position="76"/>
    </location>
</feature>
<keyword evidence="3" id="KW-1185">Reference proteome</keyword>
<sequence>MDLKRFFSRQARKAEVGVFHAVETKVKAASTTALVTSFVMDLVAKYVFPNGVPGWATAVISGAVVGGLTFVAGWLAKHTPREPAETPAAPPAAA</sequence>
<evidence type="ECO:0000313" key="3">
    <source>
        <dbReference type="Proteomes" id="UP001589810"/>
    </source>
</evidence>
<gene>
    <name evidence="2" type="ORF">ACFFH7_07910</name>
</gene>
<dbReference type="Proteomes" id="UP001589810">
    <property type="component" value="Unassembled WGS sequence"/>
</dbReference>
<evidence type="ECO:0008006" key="4">
    <source>
        <dbReference type="Google" id="ProtNLM"/>
    </source>
</evidence>
<protein>
    <recommendedName>
        <fullName evidence="4">Holin</fullName>
    </recommendedName>
</protein>
<keyword evidence="1" id="KW-0812">Transmembrane</keyword>
<proteinExistence type="predicted"/>
<dbReference type="EMBL" id="JBHLUD010000002">
    <property type="protein sequence ID" value="MFC0541404.1"/>
    <property type="molecule type" value="Genomic_DNA"/>
</dbReference>
<accession>A0ABV6MM83</accession>
<keyword evidence="1" id="KW-0472">Membrane</keyword>
<keyword evidence="1" id="KW-1133">Transmembrane helix</keyword>
<reference evidence="2 3" key="1">
    <citation type="submission" date="2024-09" db="EMBL/GenBank/DDBJ databases">
        <authorList>
            <person name="Sun Q."/>
            <person name="Mori K."/>
        </authorList>
    </citation>
    <scope>NUCLEOTIDE SEQUENCE [LARGE SCALE GENOMIC DNA]</scope>
    <source>
        <strain evidence="2 3">TBRC 1432</strain>
    </source>
</reference>
<comment type="caution">
    <text evidence="2">The sequence shown here is derived from an EMBL/GenBank/DDBJ whole genome shotgun (WGS) entry which is preliminary data.</text>
</comment>
<evidence type="ECO:0000256" key="1">
    <source>
        <dbReference type="SAM" id="Phobius"/>
    </source>
</evidence>
<dbReference type="RefSeq" id="WP_273942590.1">
    <property type="nucleotide sequence ID" value="NZ_CP097263.1"/>
</dbReference>
<evidence type="ECO:0000313" key="2">
    <source>
        <dbReference type="EMBL" id="MFC0541404.1"/>
    </source>
</evidence>